<feature type="compositionally biased region" description="Basic and acidic residues" evidence="1">
    <location>
        <begin position="56"/>
        <end position="68"/>
    </location>
</feature>
<name>A0A074ZUG0_OPIVI</name>
<reference evidence="2 3" key="1">
    <citation type="submission" date="2013-11" db="EMBL/GenBank/DDBJ databases">
        <title>Opisthorchis viverrini - life in the bile duct.</title>
        <authorList>
            <person name="Young N.D."/>
            <person name="Nagarajan N."/>
            <person name="Lin S.J."/>
            <person name="Korhonen P.K."/>
            <person name="Jex A.R."/>
            <person name="Hall R.S."/>
            <person name="Safavi-Hemami H."/>
            <person name="Kaewkong W."/>
            <person name="Bertrand D."/>
            <person name="Gao S."/>
            <person name="Seet Q."/>
            <person name="Wongkham S."/>
            <person name="Teh B.T."/>
            <person name="Wongkham C."/>
            <person name="Intapan P.M."/>
            <person name="Maleewong W."/>
            <person name="Yang X."/>
            <person name="Hu M."/>
            <person name="Wang Z."/>
            <person name="Hofmann A."/>
            <person name="Sternberg P.W."/>
            <person name="Tan P."/>
            <person name="Wang J."/>
            <person name="Gasser R.B."/>
        </authorList>
    </citation>
    <scope>NUCLEOTIDE SEQUENCE [LARGE SCALE GENOMIC DNA]</scope>
</reference>
<gene>
    <name evidence="2" type="ORF">T265_02892</name>
</gene>
<feature type="region of interest" description="Disordered" evidence="1">
    <location>
        <begin position="169"/>
        <end position="191"/>
    </location>
</feature>
<feature type="region of interest" description="Disordered" evidence="1">
    <location>
        <begin position="50"/>
        <end position="76"/>
    </location>
</feature>
<evidence type="ECO:0000256" key="1">
    <source>
        <dbReference type="SAM" id="MobiDB-lite"/>
    </source>
</evidence>
<sequence>MFVGTVLNFGKTGHQHQKTNVGQVYGSADISRELCMTVYRHCNTPSVPSCHATKRKHEDWDNTRLPKPKERKSRGGGRVRITAFLSVNSRFPPQSRNWSDIRQPAEWETKGNAWCAQNRQIRRTAPSGRACRHGFIRKFLTKTTLEECTICKKFDEKTHNFVDREPLKHSGQPVQSHHSNLGHVEKNTSQRQTVQILSSTAQKLFDQDGLHKFGQNGVTGTRQGSPGKEAIVNK</sequence>
<dbReference type="EMBL" id="KL596656">
    <property type="protein sequence ID" value="KER30746.1"/>
    <property type="molecule type" value="Genomic_DNA"/>
</dbReference>
<dbReference type="Proteomes" id="UP000054324">
    <property type="component" value="Unassembled WGS sequence"/>
</dbReference>
<dbReference type="AlphaFoldDB" id="A0A074ZUG0"/>
<organism evidence="2 3">
    <name type="scientific">Opisthorchis viverrini</name>
    <name type="common">Southeast Asian liver fluke</name>
    <dbReference type="NCBI Taxonomy" id="6198"/>
    <lineage>
        <taxon>Eukaryota</taxon>
        <taxon>Metazoa</taxon>
        <taxon>Spiralia</taxon>
        <taxon>Lophotrochozoa</taxon>
        <taxon>Platyhelminthes</taxon>
        <taxon>Trematoda</taxon>
        <taxon>Digenea</taxon>
        <taxon>Opisthorchiida</taxon>
        <taxon>Opisthorchiata</taxon>
        <taxon>Opisthorchiidae</taxon>
        <taxon>Opisthorchis</taxon>
    </lineage>
</organism>
<feature type="region of interest" description="Disordered" evidence="1">
    <location>
        <begin position="214"/>
        <end position="234"/>
    </location>
</feature>
<protein>
    <submittedName>
        <fullName evidence="2">Uncharacterized protein</fullName>
    </submittedName>
</protein>
<evidence type="ECO:0000313" key="3">
    <source>
        <dbReference type="Proteomes" id="UP000054324"/>
    </source>
</evidence>
<keyword evidence="3" id="KW-1185">Reference proteome</keyword>
<dbReference type="KEGG" id="ovi:T265_02892"/>
<proteinExistence type="predicted"/>
<accession>A0A074ZUG0</accession>
<evidence type="ECO:0000313" key="2">
    <source>
        <dbReference type="EMBL" id="KER30746.1"/>
    </source>
</evidence>
<dbReference type="GeneID" id="20317080"/>
<dbReference type="RefSeq" id="XP_009165509.1">
    <property type="nucleotide sequence ID" value="XM_009167245.1"/>
</dbReference>
<dbReference type="CTD" id="20317080"/>